<evidence type="ECO:0008006" key="9">
    <source>
        <dbReference type="Google" id="ProtNLM"/>
    </source>
</evidence>
<proteinExistence type="predicted"/>
<protein>
    <recommendedName>
        <fullName evidence="9">Polysaccharide biosynthesis protein</fullName>
    </recommendedName>
</protein>
<keyword evidence="4 6" id="KW-1133">Transmembrane helix</keyword>
<feature type="transmembrane region" description="Helical" evidence="6">
    <location>
        <begin position="21"/>
        <end position="49"/>
    </location>
</feature>
<keyword evidence="8" id="KW-1185">Reference proteome</keyword>
<accession>A0ABU7ME73</accession>
<dbReference type="RefSeq" id="WP_330433100.1">
    <property type="nucleotide sequence ID" value="NZ_JAZDUF010000003.1"/>
</dbReference>
<feature type="transmembrane region" description="Helical" evidence="6">
    <location>
        <begin position="346"/>
        <end position="367"/>
    </location>
</feature>
<keyword evidence="3 6" id="KW-0812">Transmembrane</keyword>
<comment type="subcellular location">
    <subcellularLocation>
        <location evidence="1">Cell membrane</location>
        <topology evidence="1">Multi-pass membrane protein</topology>
    </subcellularLocation>
</comment>
<comment type="caution">
    <text evidence="7">The sequence shown here is derived from an EMBL/GenBank/DDBJ whole genome shotgun (WGS) entry which is preliminary data.</text>
</comment>
<keyword evidence="2" id="KW-1003">Cell membrane</keyword>
<feature type="transmembrane region" description="Helical" evidence="6">
    <location>
        <begin position="193"/>
        <end position="213"/>
    </location>
</feature>
<dbReference type="EMBL" id="JAZDUF010000003">
    <property type="protein sequence ID" value="MEE3851397.1"/>
    <property type="molecule type" value="Genomic_DNA"/>
</dbReference>
<feature type="transmembrane region" description="Helical" evidence="6">
    <location>
        <begin position="107"/>
        <end position="128"/>
    </location>
</feature>
<feature type="transmembrane region" description="Helical" evidence="6">
    <location>
        <begin position="310"/>
        <end position="334"/>
    </location>
</feature>
<evidence type="ECO:0000256" key="4">
    <source>
        <dbReference type="ARBA" id="ARBA00022989"/>
    </source>
</evidence>
<organism evidence="7 8">
    <name type="scientific">Gordonia sesuvii</name>
    <dbReference type="NCBI Taxonomy" id="3116777"/>
    <lineage>
        <taxon>Bacteria</taxon>
        <taxon>Bacillati</taxon>
        <taxon>Actinomycetota</taxon>
        <taxon>Actinomycetes</taxon>
        <taxon>Mycobacteriales</taxon>
        <taxon>Gordoniaceae</taxon>
        <taxon>Gordonia</taxon>
    </lineage>
</organism>
<evidence type="ECO:0000256" key="6">
    <source>
        <dbReference type="SAM" id="Phobius"/>
    </source>
</evidence>
<dbReference type="InterPro" id="IPR050833">
    <property type="entry name" value="Poly_Biosynth_Transport"/>
</dbReference>
<evidence type="ECO:0000256" key="5">
    <source>
        <dbReference type="ARBA" id="ARBA00023136"/>
    </source>
</evidence>
<feature type="transmembrane region" description="Helical" evidence="6">
    <location>
        <begin position="379"/>
        <end position="397"/>
    </location>
</feature>
<dbReference type="Proteomes" id="UP001347146">
    <property type="component" value="Unassembled WGS sequence"/>
</dbReference>
<gene>
    <name evidence="7" type="ORF">VZC37_13710</name>
</gene>
<dbReference type="PANTHER" id="PTHR30250">
    <property type="entry name" value="PST FAMILY PREDICTED COLANIC ACID TRANSPORTER"/>
    <property type="match status" value="1"/>
</dbReference>
<evidence type="ECO:0000256" key="1">
    <source>
        <dbReference type="ARBA" id="ARBA00004651"/>
    </source>
</evidence>
<feature type="transmembrane region" description="Helical" evidence="6">
    <location>
        <begin position="165"/>
        <end position="187"/>
    </location>
</feature>
<evidence type="ECO:0000313" key="8">
    <source>
        <dbReference type="Proteomes" id="UP001347146"/>
    </source>
</evidence>
<sequence>MSTPLRQRRSLGHPNARRLRAIMSGSIAVDSAALITTSVLTAVTGIAFWTVVARLIPPHELGVQTALLSLMTMAGTVAASGAGNAMTAMIPSTPAPSRGRLLRQATVVVLIGAALAGTVSGALGAVTIDQRESSVAVLAAVALGSIIMAFFAFKDTVLTALSVARHLPLLNMAGAIVKIGLVPLLLLCTVPDTAVAATLAAAILTCAAAAFLIRRAMDREVPDDDFVRDHDRRQLIGFTLRDVTASLISMGPLLGAPFLVTWLAGPVQGAMLALMLPISQGLDYVSIGAATALTKHLPTATDPAATITRIWWLTQAAVLVVGTVLLVAVAPVLFGFFGQDYDHATLWVTLALLCVGSAARVGFVTWAAVLRATLATRTLLIANLTMSALSLPILMVLTARWGAIGAAGGLAIGSALLGAVGCWGLWIRRRAQPASAAGAPDVEVIR</sequence>
<feature type="transmembrane region" description="Helical" evidence="6">
    <location>
        <begin position="403"/>
        <end position="426"/>
    </location>
</feature>
<dbReference type="PANTHER" id="PTHR30250:SF11">
    <property type="entry name" value="O-ANTIGEN TRANSPORTER-RELATED"/>
    <property type="match status" value="1"/>
</dbReference>
<evidence type="ECO:0000256" key="3">
    <source>
        <dbReference type="ARBA" id="ARBA00022692"/>
    </source>
</evidence>
<reference evidence="7 8" key="1">
    <citation type="submission" date="2024-01" db="EMBL/GenBank/DDBJ databases">
        <title>Draft genome sequence of Gordonia sp. LSe1-13.</title>
        <authorList>
            <person name="Suphannarot A."/>
            <person name="Mingma R."/>
        </authorList>
    </citation>
    <scope>NUCLEOTIDE SEQUENCE [LARGE SCALE GENOMIC DNA]</scope>
    <source>
        <strain evidence="7 8">LSe1-13</strain>
    </source>
</reference>
<name>A0ABU7ME73_9ACTN</name>
<feature type="transmembrane region" description="Helical" evidence="6">
    <location>
        <begin position="61"/>
        <end position="86"/>
    </location>
</feature>
<feature type="transmembrane region" description="Helical" evidence="6">
    <location>
        <begin position="134"/>
        <end position="153"/>
    </location>
</feature>
<evidence type="ECO:0000313" key="7">
    <source>
        <dbReference type="EMBL" id="MEE3851397.1"/>
    </source>
</evidence>
<keyword evidence="5 6" id="KW-0472">Membrane</keyword>
<evidence type="ECO:0000256" key="2">
    <source>
        <dbReference type="ARBA" id="ARBA00022475"/>
    </source>
</evidence>